<evidence type="ECO:0000313" key="3">
    <source>
        <dbReference type="Proteomes" id="UP000298438"/>
    </source>
</evidence>
<feature type="chain" id="PRO_5021441343" evidence="1">
    <location>
        <begin position="19"/>
        <end position="219"/>
    </location>
</feature>
<evidence type="ECO:0000256" key="1">
    <source>
        <dbReference type="SAM" id="SignalP"/>
    </source>
</evidence>
<feature type="signal peptide" evidence="1">
    <location>
        <begin position="1"/>
        <end position="18"/>
    </location>
</feature>
<name>A0A4Y9SKF2_9BURK</name>
<keyword evidence="3" id="KW-1185">Reference proteome</keyword>
<comment type="caution">
    <text evidence="2">The sequence shown here is derived from an EMBL/GenBank/DDBJ whole genome shotgun (WGS) entry which is preliminary data.</text>
</comment>
<reference evidence="2 3" key="1">
    <citation type="submission" date="2019-03" db="EMBL/GenBank/DDBJ databases">
        <title>Draft Genome Sequence of Massilia arenosa sp. nov., a Novel Massilia Species Isolated from a Sandy-loam Maize Soil.</title>
        <authorList>
            <person name="Raths R."/>
            <person name="Peta V."/>
            <person name="Bucking H."/>
        </authorList>
    </citation>
    <scope>NUCLEOTIDE SEQUENCE [LARGE SCALE GENOMIC DNA]</scope>
    <source>
        <strain evidence="2 3">MC02</strain>
    </source>
</reference>
<gene>
    <name evidence="2" type="ORF">E4L96_04175</name>
</gene>
<protein>
    <submittedName>
        <fullName evidence="2">Uncharacterized protein</fullName>
    </submittedName>
</protein>
<dbReference type="RefSeq" id="WP_135205969.1">
    <property type="nucleotide sequence ID" value="NZ_SPVF01000063.1"/>
</dbReference>
<dbReference type="EMBL" id="SPVF01000063">
    <property type="protein sequence ID" value="TFW26581.1"/>
    <property type="molecule type" value="Genomic_DNA"/>
</dbReference>
<sequence length="219" mass="22982">MKAVMAAIALAGAGQVWAADAGVAALVTGPVRAADPLRAAVQCGYSGGLHALDVTHTVPRAKQRTVTTASGSMQVSVADGYRMRLAFPGTDPFVQLKLERSLPEQFEADRTAILAQLTWFTAQPKAPQLKVLPARGIEVLGLDEAALNGAGVIGVYTLIVPSSGVVATAYLLRQTSARKAYADYPRYVQLRDRFLSELATCLGGTMSAISAAPPARSRS</sequence>
<dbReference type="Proteomes" id="UP000298438">
    <property type="component" value="Unassembled WGS sequence"/>
</dbReference>
<evidence type="ECO:0000313" key="2">
    <source>
        <dbReference type="EMBL" id="TFW26581.1"/>
    </source>
</evidence>
<dbReference type="AlphaFoldDB" id="A0A4Y9SKF2"/>
<keyword evidence="1" id="KW-0732">Signal</keyword>
<proteinExistence type="predicted"/>
<dbReference type="OrthoDB" id="8752580at2"/>
<accession>A0A4Y9SKF2</accession>
<organism evidence="2 3">
    <name type="scientific">Zemynaea arenosa</name>
    <dbReference type="NCBI Taxonomy" id="2561931"/>
    <lineage>
        <taxon>Bacteria</taxon>
        <taxon>Pseudomonadati</taxon>
        <taxon>Pseudomonadota</taxon>
        <taxon>Betaproteobacteria</taxon>
        <taxon>Burkholderiales</taxon>
        <taxon>Oxalobacteraceae</taxon>
        <taxon>Telluria group</taxon>
        <taxon>Zemynaea</taxon>
    </lineage>
</organism>